<evidence type="ECO:0000313" key="3">
    <source>
        <dbReference type="EMBL" id="EFC39842.1"/>
    </source>
</evidence>
<dbReference type="GeneID" id="8854445"/>
<dbReference type="OMA" id="YNNAFDW"/>
<dbReference type="VEuPathDB" id="AmoebaDB:NAEGRDRAFT_72260"/>
<dbReference type="SUPFAM" id="SSF52540">
    <property type="entry name" value="P-loop containing nucleoside triphosphate hydrolases"/>
    <property type="match status" value="1"/>
</dbReference>
<dbReference type="KEGG" id="ngr:NAEGRDRAFT_72260"/>
<keyword evidence="4" id="KW-1185">Reference proteome</keyword>
<protein>
    <submittedName>
        <fullName evidence="3">Predicted protein</fullName>
    </submittedName>
</protein>
<dbReference type="Gene3D" id="3.40.50.300">
    <property type="entry name" value="P-loop containing nucleotide triphosphate hydrolases"/>
    <property type="match status" value="1"/>
</dbReference>
<feature type="region of interest" description="Disordered" evidence="2">
    <location>
        <begin position="180"/>
        <end position="210"/>
    </location>
</feature>
<name>D2VTD4_NAEGR</name>
<dbReference type="InterPro" id="IPR027417">
    <property type="entry name" value="P-loop_NTPase"/>
</dbReference>
<evidence type="ECO:0000313" key="4">
    <source>
        <dbReference type="Proteomes" id="UP000006671"/>
    </source>
</evidence>
<dbReference type="RefSeq" id="XP_002672586.1">
    <property type="nucleotide sequence ID" value="XM_002672540.1"/>
</dbReference>
<accession>D2VTD4</accession>
<reference evidence="3 4" key="1">
    <citation type="journal article" date="2010" name="Cell">
        <title>The genome of Naegleria gruberi illuminates early eukaryotic versatility.</title>
        <authorList>
            <person name="Fritz-Laylin L.K."/>
            <person name="Prochnik S.E."/>
            <person name="Ginger M.L."/>
            <person name="Dacks J.B."/>
            <person name="Carpenter M.L."/>
            <person name="Field M.C."/>
            <person name="Kuo A."/>
            <person name="Paredez A."/>
            <person name="Chapman J."/>
            <person name="Pham J."/>
            <person name="Shu S."/>
            <person name="Neupane R."/>
            <person name="Cipriano M."/>
            <person name="Mancuso J."/>
            <person name="Tu H."/>
            <person name="Salamov A."/>
            <person name="Lindquist E."/>
            <person name="Shapiro H."/>
            <person name="Lucas S."/>
            <person name="Grigoriev I.V."/>
            <person name="Cande W.Z."/>
            <person name="Fulton C."/>
            <person name="Rokhsar D.S."/>
            <person name="Dawson S.C."/>
        </authorList>
    </citation>
    <scope>NUCLEOTIDE SEQUENCE [LARGE SCALE GENOMIC DNA]</scope>
    <source>
        <strain evidence="3 4">NEG-M</strain>
    </source>
</reference>
<feature type="coiled-coil region" evidence="1">
    <location>
        <begin position="798"/>
        <end position="825"/>
    </location>
</feature>
<proteinExistence type="predicted"/>
<dbReference type="Proteomes" id="UP000006671">
    <property type="component" value="Unassembled WGS sequence"/>
</dbReference>
<gene>
    <name evidence="3" type="ORF">NAEGRDRAFT_72260</name>
</gene>
<feature type="compositionally biased region" description="Polar residues" evidence="2">
    <location>
        <begin position="184"/>
        <end position="195"/>
    </location>
</feature>
<dbReference type="OrthoDB" id="10257082at2759"/>
<dbReference type="InParanoid" id="D2VTD4"/>
<dbReference type="AlphaFoldDB" id="D2VTD4"/>
<evidence type="ECO:0000256" key="2">
    <source>
        <dbReference type="SAM" id="MobiDB-lite"/>
    </source>
</evidence>
<keyword evidence="1" id="KW-0175">Coiled coil</keyword>
<evidence type="ECO:0000256" key="1">
    <source>
        <dbReference type="SAM" id="Coils"/>
    </source>
</evidence>
<organism evidence="4">
    <name type="scientific">Naegleria gruberi</name>
    <name type="common">Amoeba</name>
    <dbReference type="NCBI Taxonomy" id="5762"/>
    <lineage>
        <taxon>Eukaryota</taxon>
        <taxon>Discoba</taxon>
        <taxon>Heterolobosea</taxon>
        <taxon>Tetramitia</taxon>
        <taxon>Eutetramitia</taxon>
        <taxon>Vahlkampfiidae</taxon>
        <taxon>Naegleria</taxon>
    </lineage>
</organism>
<dbReference type="EMBL" id="GG738896">
    <property type="protein sequence ID" value="EFC39842.1"/>
    <property type="molecule type" value="Genomic_DNA"/>
</dbReference>
<sequence>MRRGINTLSKLSSKSLTRQQSLIARFLVEQCRMFSSSGVKLSEGITTTPYLPRASIEEQFFKVFAKKKDLPESTDDGKVVAPAEKLSGVLILGPKGSGKTTFLSKTIRKVREQDSNILENDGVHTIVIDLGSIKSWIQTYSTTNKFQKASSIYLINTLTNQLEKEYERFKKKHEIMLKNEKVEPSTTVTSSNQEQKPIENELTTTEEEEHHETGLKAVVQVLEAWVEYLQEVRNVQEELSEKDISVALAKFMNLLAQNSFSKTVIFCDDYQEMFEHPQTNKAYFTMFPFIEILKLPDNIEFVYACEEKTNLFKYTNTYRGKSEKHNLINFGRLSNEDVDLFLENYKKTNENPLLEHPEEIKRLTNNFIGDIVHLLNNYRSFEDYIRDSKQNYQHKLVKSIFEEKLGNVRKVIAFQKQKDQLESGEFANITIEDKPFTIGDITFNNQEEVTMCMDSSRLNFYNNAFDWYLSRNDYSEKYNSSLMESTLLDTNIWYRISSKNGTKYKFRNSMAESVFKQNLANHLYATKFNLHSTRSERIMSLWLAKTPFPKKRNALILELLARLLEDQSQIIGKVEYRAGKKLEILKEKLKQRIKPKTEIDALLEQEPKLDMKGLSVCLNQPSPLISFFGRDLSDFSKGSLISIKPGSPPFNVNIHEVSSDSQVAEALKSICEKDLLDDIHIVYPKYSLYNDIDVVIATKGESGLDVFTIRIVEGNGFGKKPVDFQDTSNVKNYISVVNSLKSNNFESVNHHFALFALEKTHTNVKNYKLYIPEDLASLLPKVTISYVEDYFTEDTERISQYSEYLQQLEEELKQEENDELNFGDTNTVEAMMSQMGHKNLPWYDKVDM</sequence>